<protein>
    <submittedName>
        <fullName evidence="3">Uncharacterized protein</fullName>
    </submittedName>
</protein>
<accession>A0A517MRH4</accession>
<feature type="signal peptide" evidence="2">
    <location>
        <begin position="1"/>
        <end position="20"/>
    </location>
</feature>
<dbReference type="EMBL" id="CP036263">
    <property type="protein sequence ID" value="QDS97475.1"/>
    <property type="molecule type" value="Genomic_DNA"/>
</dbReference>
<evidence type="ECO:0000256" key="1">
    <source>
        <dbReference type="SAM" id="MobiDB-lite"/>
    </source>
</evidence>
<keyword evidence="2" id="KW-0732">Signal</keyword>
<gene>
    <name evidence="3" type="ORF">HG15A2_07360</name>
</gene>
<evidence type="ECO:0000313" key="3">
    <source>
        <dbReference type="EMBL" id="QDS97475.1"/>
    </source>
</evidence>
<dbReference type="AlphaFoldDB" id="A0A517MRH4"/>
<dbReference type="OrthoDB" id="274557at2"/>
<evidence type="ECO:0000256" key="2">
    <source>
        <dbReference type="SAM" id="SignalP"/>
    </source>
</evidence>
<dbReference type="Proteomes" id="UP000319852">
    <property type="component" value="Chromosome"/>
</dbReference>
<feature type="compositionally biased region" description="Basic and acidic residues" evidence="1">
    <location>
        <begin position="308"/>
        <end position="317"/>
    </location>
</feature>
<reference evidence="3 4" key="1">
    <citation type="submission" date="2019-02" db="EMBL/GenBank/DDBJ databases">
        <title>Deep-cultivation of Planctomycetes and their phenomic and genomic characterization uncovers novel biology.</title>
        <authorList>
            <person name="Wiegand S."/>
            <person name="Jogler M."/>
            <person name="Boedeker C."/>
            <person name="Pinto D."/>
            <person name="Vollmers J."/>
            <person name="Rivas-Marin E."/>
            <person name="Kohn T."/>
            <person name="Peeters S.H."/>
            <person name="Heuer A."/>
            <person name="Rast P."/>
            <person name="Oberbeckmann S."/>
            <person name="Bunk B."/>
            <person name="Jeske O."/>
            <person name="Meyerdierks A."/>
            <person name="Storesund J.E."/>
            <person name="Kallscheuer N."/>
            <person name="Luecker S."/>
            <person name="Lage O.M."/>
            <person name="Pohl T."/>
            <person name="Merkel B.J."/>
            <person name="Hornburger P."/>
            <person name="Mueller R.-W."/>
            <person name="Bruemmer F."/>
            <person name="Labrenz M."/>
            <person name="Spormann A.M."/>
            <person name="Op den Camp H."/>
            <person name="Overmann J."/>
            <person name="Amann R."/>
            <person name="Jetten M.S.M."/>
            <person name="Mascher T."/>
            <person name="Medema M.H."/>
            <person name="Devos D.P."/>
            <person name="Kaster A.-K."/>
            <person name="Ovreas L."/>
            <person name="Rohde M."/>
            <person name="Galperin M.Y."/>
            <person name="Jogler C."/>
        </authorList>
    </citation>
    <scope>NUCLEOTIDE SEQUENCE [LARGE SCALE GENOMIC DNA]</scope>
    <source>
        <strain evidence="3 4">HG15A2</strain>
    </source>
</reference>
<feature type="region of interest" description="Disordered" evidence="1">
    <location>
        <begin position="287"/>
        <end position="317"/>
    </location>
</feature>
<feature type="chain" id="PRO_5022084840" evidence="2">
    <location>
        <begin position="21"/>
        <end position="394"/>
    </location>
</feature>
<proteinExistence type="predicted"/>
<evidence type="ECO:0000313" key="4">
    <source>
        <dbReference type="Proteomes" id="UP000319852"/>
    </source>
</evidence>
<dbReference type="RefSeq" id="WP_145057882.1">
    <property type="nucleotide sequence ID" value="NZ_CP036263.1"/>
</dbReference>
<name>A0A517MRH4_9BACT</name>
<dbReference type="KEGG" id="amob:HG15A2_07360"/>
<sequence length="394" mass="44024" precursor="true">MALLRLLLLLVSLIPSYCCAQGVPLCPSILLFYKEHHRSGIEQLQKAAQLGFEQVNLVVTLRCEIDNEGRVLSYGRVRHGKYRPLTNFSLTAFRRELLATCREAKRLDLRLSILPHLDAAGEIYEWRNHFDFDPLQFYQGQSYDQAMLQSIASALNGSGYGEQEVYFALSGEMGRSLFIYPDSYAAILKQLRTDPRLTGIRWGISLNFSEVAGEAKATAESGPAVQRVIDQCDFLGLSHYRPFKLPARPEHFAISAEGFLAELAEHQVEFPESLELHFSEIALGGGGADSPVAKTPSDAAATPWEGSADPRKNPWDTPEMRTLRVGFHNALLEYLADPATHHATLKNPVTAAYLWNEGSWDPMDLAEDGFADEEITATIQQHNEQVEESATDRR</sequence>
<keyword evidence="4" id="KW-1185">Reference proteome</keyword>
<organism evidence="3 4">
    <name type="scientific">Adhaeretor mobilis</name>
    <dbReference type="NCBI Taxonomy" id="1930276"/>
    <lineage>
        <taxon>Bacteria</taxon>
        <taxon>Pseudomonadati</taxon>
        <taxon>Planctomycetota</taxon>
        <taxon>Planctomycetia</taxon>
        <taxon>Pirellulales</taxon>
        <taxon>Lacipirellulaceae</taxon>
        <taxon>Adhaeretor</taxon>
    </lineage>
</organism>